<dbReference type="EMBL" id="CP003789">
    <property type="protein sequence ID" value="AGA64897.1"/>
    <property type="molecule type" value="Genomic_DNA"/>
</dbReference>
<dbReference type="PATRIC" id="fig|1215343.11.peg.932"/>
<name>L0EVB3_LIBCB</name>
<organism evidence="1 2">
    <name type="scientific">Liberibacter crescens (strain BT-1)</name>
    <dbReference type="NCBI Taxonomy" id="1215343"/>
    <lineage>
        <taxon>Bacteria</taxon>
        <taxon>Pseudomonadati</taxon>
        <taxon>Pseudomonadota</taxon>
        <taxon>Alphaproteobacteria</taxon>
        <taxon>Hyphomicrobiales</taxon>
        <taxon>Rhizobiaceae</taxon>
        <taxon>Liberibacter</taxon>
    </lineage>
</organism>
<dbReference type="RefSeq" id="WP_015273322.1">
    <property type="nucleotide sequence ID" value="NC_019907.1"/>
</dbReference>
<reference evidence="1 2" key="1">
    <citation type="journal article" date="2012" name="Stand. Genomic Sci.">
        <title>Complete genome sequence of Liberibacter crescens BT-1.</title>
        <authorList>
            <person name="Leonard M.T."/>
            <person name="Fagen J.R."/>
            <person name="Davis-Richardson A.G."/>
            <person name="Davis M.J."/>
            <person name="Triplett E.W."/>
        </authorList>
    </citation>
    <scope>NUCLEOTIDE SEQUENCE [LARGE SCALE GENOMIC DNA]</scope>
    <source>
        <strain evidence="1 2">BT-1</strain>
    </source>
</reference>
<accession>L0EVB3</accession>
<sequence length="70" mass="7917">MLEFSTNGLWINNGKTFIHIERVKGNRNEFCLSVMDDETGSKSCLMKREQLLALSAYAEYNAKAGKGEQE</sequence>
<dbReference type="KEGG" id="lcc:B488_09050"/>
<dbReference type="AlphaFoldDB" id="L0EVB3"/>
<evidence type="ECO:0000313" key="2">
    <source>
        <dbReference type="Proteomes" id="UP000010799"/>
    </source>
</evidence>
<evidence type="ECO:0000313" key="1">
    <source>
        <dbReference type="EMBL" id="AGA64897.1"/>
    </source>
</evidence>
<dbReference type="STRING" id="1215343.B488_09050"/>
<keyword evidence="2" id="KW-1185">Reference proteome</keyword>
<dbReference type="HOGENOM" id="CLU_2753017_0_0_5"/>
<protein>
    <submittedName>
        <fullName evidence="1">Uncharacterized protein</fullName>
    </submittedName>
</protein>
<gene>
    <name evidence="1" type="ordered locus">B488_09050</name>
</gene>
<proteinExistence type="predicted"/>
<dbReference type="Proteomes" id="UP000010799">
    <property type="component" value="Chromosome"/>
</dbReference>